<organism evidence="2 3">
    <name type="scientific">Agrocybe pediades</name>
    <dbReference type="NCBI Taxonomy" id="84607"/>
    <lineage>
        <taxon>Eukaryota</taxon>
        <taxon>Fungi</taxon>
        <taxon>Dikarya</taxon>
        <taxon>Basidiomycota</taxon>
        <taxon>Agaricomycotina</taxon>
        <taxon>Agaricomycetes</taxon>
        <taxon>Agaricomycetidae</taxon>
        <taxon>Agaricales</taxon>
        <taxon>Agaricineae</taxon>
        <taxon>Strophariaceae</taxon>
        <taxon>Agrocybe</taxon>
    </lineage>
</organism>
<evidence type="ECO:0000313" key="3">
    <source>
        <dbReference type="Proteomes" id="UP000521872"/>
    </source>
</evidence>
<protein>
    <submittedName>
        <fullName evidence="2">Uncharacterized protein</fullName>
    </submittedName>
</protein>
<dbReference type="EMBL" id="JAACJL010000030">
    <property type="protein sequence ID" value="KAF4617451.1"/>
    <property type="molecule type" value="Genomic_DNA"/>
</dbReference>
<keyword evidence="3" id="KW-1185">Reference proteome</keyword>
<feature type="compositionally biased region" description="Basic and acidic residues" evidence="1">
    <location>
        <begin position="582"/>
        <end position="593"/>
    </location>
</feature>
<feature type="compositionally biased region" description="Basic and acidic residues" evidence="1">
    <location>
        <begin position="222"/>
        <end position="234"/>
    </location>
</feature>
<proteinExistence type="predicted"/>
<feature type="region of interest" description="Disordered" evidence="1">
    <location>
        <begin position="42"/>
        <end position="234"/>
    </location>
</feature>
<accession>A0A8H4QVA6</accession>
<comment type="caution">
    <text evidence="2">The sequence shown here is derived from an EMBL/GenBank/DDBJ whole genome shotgun (WGS) entry which is preliminary data.</text>
</comment>
<feature type="region of interest" description="Disordered" evidence="1">
    <location>
        <begin position="553"/>
        <end position="697"/>
    </location>
</feature>
<feature type="compositionally biased region" description="Basic and acidic residues" evidence="1">
    <location>
        <begin position="321"/>
        <end position="330"/>
    </location>
</feature>
<feature type="compositionally biased region" description="Polar residues" evidence="1">
    <location>
        <begin position="365"/>
        <end position="374"/>
    </location>
</feature>
<feature type="compositionally biased region" description="Low complexity" evidence="1">
    <location>
        <begin position="427"/>
        <end position="475"/>
    </location>
</feature>
<gene>
    <name evidence="2" type="ORF">D9613_005716</name>
</gene>
<feature type="compositionally biased region" description="Low complexity" evidence="1">
    <location>
        <begin position="376"/>
        <end position="391"/>
    </location>
</feature>
<name>A0A8H4QVA6_9AGAR</name>
<feature type="compositionally biased region" description="Polar residues" evidence="1">
    <location>
        <begin position="126"/>
        <end position="138"/>
    </location>
</feature>
<evidence type="ECO:0000313" key="2">
    <source>
        <dbReference type="EMBL" id="KAF4617451.1"/>
    </source>
</evidence>
<dbReference type="Proteomes" id="UP000521872">
    <property type="component" value="Unassembled WGS sequence"/>
</dbReference>
<feature type="compositionally biased region" description="Polar residues" evidence="1">
    <location>
        <begin position="42"/>
        <end position="54"/>
    </location>
</feature>
<feature type="compositionally biased region" description="Polar residues" evidence="1">
    <location>
        <begin position="173"/>
        <end position="198"/>
    </location>
</feature>
<feature type="compositionally biased region" description="Low complexity" evidence="1">
    <location>
        <begin position="670"/>
        <end position="688"/>
    </location>
</feature>
<feature type="region of interest" description="Disordered" evidence="1">
    <location>
        <begin position="321"/>
        <end position="539"/>
    </location>
</feature>
<evidence type="ECO:0000256" key="1">
    <source>
        <dbReference type="SAM" id="MobiDB-lite"/>
    </source>
</evidence>
<feature type="compositionally biased region" description="Acidic residues" evidence="1">
    <location>
        <begin position="331"/>
        <end position="347"/>
    </location>
</feature>
<feature type="compositionally biased region" description="Polar residues" evidence="1">
    <location>
        <begin position="62"/>
        <end position="88"/>
    </location>
</feature>
<feature type="compositionally biased region" description="Polar residues" evidence="1">
    <location>
        <begin position="559"/>
        <end position="571"/>
    </location>
</feature>
<sequence length="704" mass="77391">MALTQSARLAGPSWEDEVVPALRKRLEGESRTLARRMSAISLSSVDEPTPTTSYAYPEEPTRQNNIRSNTQPMGASTMETVYQQQHQPSYPDRTMPTAAKGQRSRTYSSPYGNGHANAAGRPKVVSSKSPDTSRSLSPRPTDVKPTRIPKASRPPGTSSSANSPHIGHVTPQLAYQQPKPQLAHSSSRASTVELTGAQSPVLLHESPPFPTHATMSSGFEEDPPRPSMESEERPFEHWYRGEVARNGGVGELRVGRRQEMLDIANYGHLIANKKRPVPMETAAEQVVVRHRQRAGSIAGLTNKERARESFYLDEEHANEVGQVLDEHPPTDLDEDGSVVSEDKDDNEVVAYAYIPGEQDDWIHNVRSTTPTPSNMLPRPSSRQQQQQQLPPSRIPGLASRRTSESRSSSTMSPQTQVGMSRYGDFGPSSSSTRETTPSPPSIQSSTSKQPNSSSISSTQKQPQKRGASPAASTPPKKAKPKPTPGRAATQAKIAGKKKEETNNDRASIAQYPTPDGDEDDMADAIPSWTQPVPREGNWDDVVLPVVAKKKGLDGYYQDANGSPQPRKTSNPVEPAPGTFGYDHSKYRPPRADGESIPMDEFGRSTKPVQEETEQDLDERPIHPQTSSPHDETKLPVPQPPSPEPFAQYAPTQTTMHVRGANDLEAQKMSQQQQHQRPQPRRQQQQQQQVEEEKDAGGCCKCVIM</sequence>
<dbReference type="AlphaFoldDB" id="A0A8H4QVA6"/>
<reference evidence="2 3" key="1">
    <citation type="submission" date="2019-12" db="EMBL/GenBank/DDBJ databases">
        <authorList>
            <person name="Floudas D."/>
            <person name="Bentzer J."/>
            <person name="Ahren D."/>
            <person name="Johansson T."/>
            <person name="Persson P."/>
            <person name="Tunlid A."/>
        </authorList>
    </citation>
    <scope>NUCLEOTIDE SEQUENCE [LARGE SCALE GENOMIC DNA]</scope>
    <source>
        <strain evidence="2 3">CBS 102.39</strain>
    </source>
</reference>